<reference evidence="1 2" key="1">
    <citation type="journal article" date="2023" name="Plants (Basel)">
        <title>Bridging the Gap: Combining Genomics and Transcriptomics Approaches to Understand Stylosanthes scabra, an Orphan Legume from the Brazilian Caatinga.</title>
        <authorList>
            <person name="Ferreira-Neto J.R.C."/>
            <person name="da Silva M.D."/>
            <person name="Binneck E."/>
            <person name="de Melo N.F."/>
            <person name="da Silva R.H."/>
            <person name="de Melo A.L.T.M."/>
            <person name="Pandolfi V."/>
            <person name="Bustamante F.O."/>
            <person name="Brasileiro-Vidal A.C."/>
            <person name="Benko-Iseppon A.M."/>
        </authorList>
    </citation>
    <scope>NUCLEOTIDE SEQUENCE [LARGE SCALE GENOMIC DNA]</scope>
    <source>
        <tissue evidence="1">Leaves</tissue>
    </source>
</reference>
<gene>
    <name evidence="1" type="ORF">PIB30_082010</name>
</gene>
<dbReference type="Proteomes" id="UP001341840">
    <property type="component" value="Unassembled WGS sequence"/>
</dbReference>
<sequence>MLPLAIEAGLPTGQTVEKLGHGQRFSLCLVLPPPVAGIPVAGKGIAAERMTVVKRHWHTSMRSCRSSPRLCVSSCAAGSKSSNSFIPLPPIPFRSSSPHIVPGLLHQSIYSFFTQLILSIILASNEIQIQHLNNKTVSTAMAWD</sequence>
<proteinExistence type="predicted"/>
<accession>A0ABU6TT66</accession>
<dbReference type="EMBL" id="JASCZI010091867">
    <property type="protein sequence ID" value="MED6151385.1"/>
    <property type="molecule type" value="Genomic_DNA"/>
</dbReference>
<keyword evidence="2" id="KW-1185">Reference proteome</keyword>
<comment type="caution">
    <text evidence="1">The sequence shown here is derived from an EMBL/GenBank/DDBJ whole genome shotgun (WGS) entry which is preliminary data.</text>
</comment>
<protein>
    <submittedName>
        <fullName evidence="1">Uncharacterized protein</fullName>
    </submittedName>
</protein>
<organism evidence="1 2">
    <name type="scientific">Stylosanthes scabra</name>
    <dbReference type="NCBI Taxonomy" id="79078"/>
    <lineage>
        <taxon>Eukaryota</taxon>
        <taxon>Viridiplantae</taxon>
        <taxon>Streptophyta</taxon>
        <taxon>Embryophyta</taxon>
        <taxon>Tracheophyta</taxon>
        <taxon>Spermatophyta</taxon>
        <taxon>Magnoliopsida</taxon>
        <taxon>eudicotyledons</taxon>
        <taxon>Gunneridae</taxon>
        <taxon>Pentapetalae</taxon>
        <taxon>rosids</taxon>
        <taxon>fabids</taxon>
        <taxon>Fabales</taxon>
        <taxon>Fabaceae</taxon>
        <taxon>Papilionoideae</taxon>
        <taxon>50 kb inversion clade</taxon>
        <taxon>dalbergioids sensu lato</taxon>
        <taxon>Dalbergieae</taxon>
        <taxon>Pterocarpus clade</taxon>
        <taxon>Stylosanthes</taxon>
    </lineage>
</organism>
<evidence type="ECO:0000313" key="2">
    <source>
        <dbReference type="Proteomes" id="UP001341840"/>
    </source>
</evidence>
<name>A0ABU6TT66_9FABA</name>
<evidence type="ECO:0000313" key="1">
    <source>
        <dbReference type="EMBL" id="MED6151385.1"/>
    </source>
</evidence>